<evidence type="ECO:0000256" key="5">
    <source>
        <dbReference type="ARBA" id="ARBA00049957"/>
    </source>
</evidence>
<dbReference type="InterPro" id="IPR036279">
    <property type="entry name" value="5-3_exonuclease_C_sf"/>
</dbReference>
<keyword evidence="3" id="KW-0269">Exonuclease</keyword>
<keyword evidence="1" id="KW-0540">Nuclease</keyword>
<organism evidence="9 10">
    <name type="scientific">Segniliparus rugosus (strain ATCC BAA-974 / DSM 45345 / CCUG 50838 / CIP 108380 / JCM 13579 / CDC 945)</name>
    <dbReference type="NCBI Taxonomy" id="679197"/>
    <lineage>
        <taxon>Bacteria</taxon>
        <taxon>Bacillati</taxon>
        <taxon>Actinomycetota</taxon>
        <taxon>Actinomycetes</taxon>
        <taxon>Mycobacteriales</taxon>
        <taxon>Segniliparaceae</taxon>
        <taxon>Segniliparus</taxon>
    </lineage>
</organism>
<dbReference type="STRING" id="679197.HMPREF9336_01190"/>
<reference evidence="9 10" key="1">
    <citation type="journal article" date="2011" name="Stand. Genomic Sci.">
        <title>High quality draft genome sequence of Segniliparus rugosus CDC 945(T)= (ATCC BAA-974(T)).</title>
        <authorList>
            <person name="Earl A.M."/>
            <person name="Desjardins C.A."/>
            <person name="Fitzgerald M.G."/>
            <person name="Arachchi H.M."/>
            <person name="Zeng Q."/>
            <person name="Mehta T."/>
            <person name="Griggs A."/>
            <person name="Birren B.W."/>
            <person name="Toney N.C."/>
            <person name="Carr J."/>
            <person name="Posey J."/>
            <person name="Butler W.R."/>
        </authorList>
    </citation>
    <scope>NUCLEOTIDE SEQUENCE [LARGE SCALE GENOMIC DNA]</scope>
    <source>
        <strain evidence="10">ATCC BAA-974 / DSM 45345 / CCUG 50838 / CIP 108380 / JCM 13579 / CDC 945</strain>
    </source>
</reference>
<dbReference type="Gene3D" id="1.10.150.20">
    <property type="entry name" value="5' to 3' exonuclease, C-terminal subdomain"/>
    <property type="match status" value="1"/>
</dbReference>
<evidence type="ECO:0000256" key="3">
    <source>
        <dbReference type="ARBA" id="ARBA00022839"/>
    </source>
</evidence>
<dbReference type="SUPFAM" id="SSF47807">
    <property type="entry name" value="5' to 3' exonuclease, C-terminal subdomain"/>
    <property type="match status" value="1"/>
</dbReference>
<proteinExistence type="predicted"/>
<evidence type="ECO:0000256" key="2">
    <source>
        <dbReference type="ARBA" id="ARBA00022801"/>
    </source>
</evidence>
<dbReference type="CDD" id="cd09898">
    <property type="entry name" value="H3TH_53EXO"/>
    <property type="match status" value="1"/>
</dbReference>
<dbReference type="SMART" id="SM00475">
    <property type="entry name" value="53EXOc"/>
    <property type="match status" value="1"/>
</dbReference>
<dbReference type="InterPro" id="IPR038969">
    <property type="entry name" value="FEN"/>
</dbReference>
<dbReference type="Proteomes" id="UP000004816">
    <property type="component" value="Unassembled WGS sequence"/>
</dbReference>
<evidence type="ECO:0000256" key="1">
    <source>
        <dbReference type="ARBA" id="ARBA00022722"/>
    </source>
</evidence>
<evidence type="ECO:0000313" key="9">
    <source>
        <dbReference type="EMBL" id="EFV13964.1"/>
    </source>
</evidence>
<feature type="region of interest" description="Disordered" evidence="7">
    <location>
        <begin position="74"/>
        <end position="95"/>
    </location>
</feature>
<dbReference type="PANTHER" id="PTHR42646:SF2">
    <property type="entry name" value="5'-3' EXONUCLEASE FAMILY PROTEIN"/>
    <property type="match status" value="1"/>
</dbReference>
<sequence length="325" mass="33817">MLVDGAGLWFRAFYALPESITAPDGRPVNAVRGFCDMLAALVERDRPNRLAVCLDLDWRPRFRVELLPEYKAHRVAPGGDPDAPGAGPGEAEPESLGPQVEMILALLDAAGVATAGAEGFEADDVIATLAARERRSASSLNRREAGVVVVTGDRDLLQLAADAPVPVQVRYLGRGVAKSELFGPAEVADRYSLPLERAGAAYAELAVLRGDPSDGLPGVAGIGEKTAAKLISAFGGLAPALEAAKRGEVSSARVASARVESALVAAEDYIGRAVRVVVTREDAPVELDRDDAIATGPADEARLAALAEAFGAGASARRLFAALYG</sequence>
<dbReference type="GO" id="GO:0008409">
    <property type="term" value="F:5'-3' exonuclease activity"/>
    <property type="evidence" value="ECO:0007669"/>
    <property type="project" value="InterPro"/>
</dbReference>
<comment type="function">
    <text evidence="5">5'-3' exonuclease acting preferentially on double-stranded DNA.</text>
</comment>
<dbReference type="GO" id="GO:0003677">
    <property type="term" value="F:DNA binding"/>
    <property type="evidence" value="ECO:0007669"/>
    <property type="project" value="UniProtKB-KW"/>
</dbReference>
<feature type="compositionally biased region" description="Low complexity" evidence="7">
    <location>
        <begin position="76"/>
        <end position="85"/>
    </location>
</feature>
<dbReference type="AlphaFoldDB" id="E5XNW9"/>
<evidence type="ECO:0000256" key="7">
    <source>
        <dbReference type="SAM" id="MobiDB-lite"/>
    </source>
</evidence>
<gene>
    <name evidence="9" type="ORF">HMPREF9336_01190</name>
</gene>
<protein>
    <recommendedName>
        <fullName evidence="6">5'-3' exonuclease</fullName>
    </recommendedName>
</protein>
<dbReference type="GO" id="GO:0017108">
    <property type="term" value="F:5'-flap endonuclease activity"/>
    <property type="evidence" value="ECO:0007669"/>
    <property type="project" value="InterPro"/>
</dbReference>
<dbReference type="EMBL" id="ACZI02000003">
    <property type="protein sequence ID" value="EFV13964.1"/>
    <property type="molecule type" value="Genomic_DNA"/>
</dbReference>
<dbReference type="Gene3D" id="3.40.50.1010">
    <property type="entry name" value="5'-nuclease"/>
    <property type="match status" value="1"/>
</dbReference>
<accession>E5XNW9</accession>
<name>E5XNW9_SEGRC</name>
<evidence type="ECO:0000259" key="8">
    <source>
        <dbReference type="SMART" id="SM00475"/>
    </source>
</evidence>
<dbReference type="CDD" id="cd09859">
    <property type="entry name" value="PIN_53EXO"/>
    <property type="match status" value="1"/>
</dbReference>
<comment type="caution">
    <text evidence="9">The sequence shown here is derived from an EMBL/GenBank/DDBJ whole genome shotgun (WGS) entry which is preliminary data.</text>
</comment>
<dbReference type="HOGENOM" id="CLU_004675_1_3_11"/>
<dbReference type="Pfam" id="PF01367">
    <property type="entry name" value="5_3_exonuc"/>
    <property type="match status" value="1"/>
</dbReference>
<keyword evidence="10" id="KW-1185">Reference proteome</keyword>
<dbReference type="GO" id="GO:0033567">
    <property type="term" value="P:DNA replication, Okazaki fragment processing"/>
    <property type="evidence" value="ECO:0007669"/>
    <property type="project" value="InterPro"/>
</dbReference>
<keyword evidence="2" id="KW-0378">Hydrolase</keyword>
<dbReference type="InterPro" id="IPR020046">
    <property type="entry name" value="5-3_exonucl_a-hlix_arch_N"/>
</dbReference>
<dbReference type="RefSeq" id="WP_007468759.1">
    <property type="nucleotide sequence ID" value="NZ_KI391954.1"/>
</dbReference>
<evidence type="ECO:0000256" key="6">
    <source>
        <dbReference type="ARBA" id="ARBA00050026"/>
    </source>
</evidence>
<dbReference type="eggNOG" id="COG0258">
    <property type="taxonomic scope" value="Bacteria"/>
</dbReference>
<evidence type="ECO:0000256" key="4">
    <source>
        <dbReference type="ARBA" id="ARBA00023125"/>
    </source>
</evidence>
<dbReference type="OrthoDB" id="9806424at2"/>
<dbReference type="SMART" id="SM00279">
    <property type="entry name" value="HhH2"/>
    <property type="match status" value="1"/>
</dbReference>
<dbReference type="InterPro" id="IPR020045">
    <property type="entry name" value="DNA_polI_H3TH"/>
</dbReference>
<dbReference type="InterPro" id="IPR008918">
    <property type="entry name" value="HhH2"/>
</dbReference>
<dbReference type="InterPro" id="IPR029060">
    <property type="entry name" value="PIN-like_dom_sf"/>
</dbReference>
<dbReference type="PANTHER" id="PTHR42646">
    <property type="entry name" value="FLAP ENDONUCLEASE XNI"/>
    <property type="match status" value="1"/>
</dbReference>
<dbReference type="SUPFAM" id="SSF88723">
    <property type="entry name" value="PIN domain-like"/>
    <property type="match status" value="1"/>
</dbReference>
<evidence type="ECO:0000313" key="10">
    <source>
        <dbReference type="Proteomes" id="UP000004816"/>
    </source>
</evidence>
<keyword evidence="4" id="KW-0238">DNA-binding</keyword>
<dbReference type="InterPro" id="IPR002421">
    <property type="entry name" value="5-3_exonuclease"/>
</dbReference>
<feature type="domain" description="5'-3' exonuclease" evidence="8">
    <location>
        <begin position="1"/>
        <end position="295"/>
    </location>
</feature>
<dbReference type="Pfam" id="PF02739">
    <property type="entry name" value="5_3_exonuc_N"/>
    <property type="match status" value="1"/>
</dbReference>